<feature type="transmembrane region" description="Helical" evidence="3">
    <location>
        <begin position="146"/>
        <end position="169"/>
    </location>
</feature>
<keyword evidence="6" id="KW-1185">Reference proteome</keyword>
<dbReference type="SUPFAM" id="SSF52151">
    <property type="entry name" value="FabD/lysophospholipase-like"/>
    <property type="match status" value="1"/>
</dbReference>
<evidence type="ECO:0000313" key="5">
    <source>
        <dbReference type="EMBL" id="ANH79577.1"/>
    </source>
</evidence>
<dbReference type="InterPro" id="IPR052580">
    <property type="entry name" value="Lipid_Hydrolase"/>
</dbReference>
<evidence type="ECO:0000256" key="3">
    <source>
        <dbReference type="SAM" id="Phobius"/>
    </source>
</evidence>
<evidence type="ECO:0000256" key="1">
    <source>
        <dbReference type="ARBA" id="ARBA00023098"/>
    </source>
</evidence>
<dbReference type="KEGG" id="nia:A8C56_00055"/>
<dbReference type="AlphaFoldDB" id="A0A1A9HW15"/>
<feature type="domain" description="PNPLA" evidence="4">
    <location>
        <begin position="52"/>
        <end position="363"/>
    </location>
</feature>
<gene>
    <name evidence="5" type="ORF">A8C56_00055</name>
</gene>
<dbReference type="EMBL" id="CP015772">
    <property type="protein sequence ID" value="ANH79577.1"/>
    <property type="molecule type" value="Genomic_DNA"/>
</dbReference>
<proteinExistence type="predicted"/>
<evidence type="ECO:0000313" key="6">
    <source>
        <dbReference type="Proteomes" id="UP000077667"/>
    </source>
</evidence>
<keyword evidence="3" id="KW-1133">Transmembrane helix</keyword>
<dbReference type="PANTHER" id="PTHR46394:SF1">
    <property type="entry name" value="PNPLA DOMAIN-CONTAINING PROTEIN"/>
    <property type="match status" value="1"/>
</dbReference>
<organism evidence="5 6">
    <name type="scientific">Niabella ginsenosidivorans</name>
    <dbReference type="NCBI Taxonomy" id="1176587"/>
    <lineage>
        <taxon>Bacteria</taxon>
        <taxon>Pseudomonadati</taxon>
        <taxon>Bacteroidota</taxon>
        <taxon>Chitinophagia</taxon>
        <taxon>Chitinophagales</taxon>
        <taxon>Chitinophagaceae</taxon>
        <taxon>Niabella</taxon>
    </lineage>
</organism>
<sequence>MNAPKKLTTGDFINSPKVIQNLQRLEAAFGAGGSRLVISDVLDKDGHQYVNLVQKGGGVLGVALLGYTYALEQMGIRFLRLAGTSAGAINTAMLAIIGKKEDPKSVKVLEAVAGLDFFDLVDGRPIAKWLTRKFITKRGFLNKLKAWWLGIGIFYTVLLVTTFVCLWLLPHNSPMLHFTQTLVIVLLVATLLLGGVVYYITRLLKRLKCSGYGINPGNFFYDWMKDQMQQHGVNTMEDLVNKATQPVPGMHLRTTNKQGTDQLSADVTFIASELITENKIEFPKMCNLFRPPSRINELHPAGLVRASMSIPFFFESYFIYGIPREDAAIKAAWLETFGLEFPPGEARFVDGGILSNFPVSIFYNPAIEVPRLPVFGIDLDDSDPADNSGDMGAWTFMGYLSRIFNTVRNYYDKDFQLKNKVYSKGIGTILLPEFNWLNFFITEEEKLALFEKGVAAAADFLLGFDWQSYKRDRSFMQSTLEQHSNRKGD</sequence>
<keyword evidence="3" id="KW-0472">Membrane</keyword>
<evidence type="ECO:0000259" key="4">
    <source>
        <dbReference type="PROSITE" id="PS51635"/>
    </source>
</evidence>
<keyword evidence="1 2" id="KW-0443">Lipid metabolism</keyword>
<feature type="short sequence motif" description="GXGXXG" evidence="2">
    <location>
        <begin position="56"/>
        <end position="61"/>
    </location>
</feature>
<feature type="transmembrane region" description="Helical" evidence="3">
    <location>
        <begin position="181"/>
        <end position="200"/>
    </location>
</feature>
<name>A0A1A9HW15_9BACT</name>
<dbReference type="RefSeq" id="WP_067750470.1">
    <property type="nucleotide sequence ID" value="NZ_CP015772.1"/>
</dbReference>
<dbReference type="Gene3D" id="3.40.1090.10">
    <property type="entry name" value="Cytosolic phospholipase A2 catalytic domain"/>
    <property type="match status" value="2"/>
</dbReference>
<keyword evidence="2" id="KW-0378">Hydrolase</keyword>
<dbReference type="InterPro" id="IPR016035">
    <property type="entry name" value="Acyl_Trfase/lysoPLipase"/>
</dbReference>
<evidence type="ECO:0000256" key="2">
    <source>
        <dbReference type="PROSITE-ProRule" id="PRU01161"/>
    </source>
</evidence>
<dbReference type="GO" id="GO:0016787">
    <property type="term" value="F:hydrolase activity"/>
    <property type="evidence" value="ECO:0007669"/>
    <property type="project" value="UniProtKB-UniRule"/>
</dbReference>
<dbReference type="STRING" id="1176587.A8C56_00055"/>
<dbReference type="Proteomes" id="UP000077667">
    <property type="component" value="Chromosome"/>
</dbReference>
<dbReference type="InterPro" id="IPR002641">
    <property type="entry name" value="PNPLA_dom"/>
</dbReference>
<feature type="short sequence motif" description="DGA/G" evidence="2">
    <location>
        <begin position="350"/>
        <end position="352"/>
    </location>
</feature>
<reference evidence="5 6" key="1">
    <citation type="submission" date="2016-05" db="EMBL/GenBank/DDBJ databases">
        <title>Niabella ginsenosidivorans BS26 whole genome sequencing.</title>
        <authorList>
            <person name="Im W.T."/>
            <person name="Siddiqi M.Z."/>
        </authorList>
    </citation>
    <scope>NUCLEOTIDE SEQUENCE [LARGE SCALE GENOMIC DNA]</scope>
    <source>
        <strain evidence="5 6">BS26</strain>
    </source>
</reference>
<dbReference type="PROSITE" id="PS51635">
    <property type="entry name" value="PNPLA"/>
    <property type="match status" value="1"/>
</dbReference>
<dbReference type="Pfam" id="PF01734">
    <property type="entry name" value="Patatin"/>
    <property type="match status" value="1"/>
</dbReference>
<accession>A0A1A9HW15</accession>
<feature type="short sequence motif" description="GXSXG" evidence="2">
    <location>
        <begin position="83"/>
        <end position="87"/>
    </location>
</feature>
<keyword evidence="2" id="KW-0442">Lipid degradation</keyword>
<dbReference type="GO" id="GO:0016042">
    <property type="term" value="P:lipid catabolic process"/>
    <property type="evidence" value="ECO:0007669"/>
    <property type="project" value="UniProtKB-UniRule"/>
</dbReference>
<feature type="active site" description="Proton acceptor" evidence="2">
    <location>
        <position position="350"/>
    </location>
</feature>
<feature type="active site" description="Nucleophile" evidence="2">
    <location>
        <position position="85"/>
    </location>
</feature>
<protein>
    <submittedName>
        <fullName evidence="5">Patatin</fullName>
    </submittedName>
</protein>
<dbReference type="OrthoDB" id="9770965at2"/>
<keyword evidence="3" id="KW-0812">Transmembrane</keyword>
<dbReference type="PANTHER" id="PTHR46394">
    <property type="entry name" value="ANNEXIN"/>
    <property type="match status" value="1"/>
</dbReference>